<evidence type="ECO:0000259" key="8">
    <source>
        <dbReference type="Pfam" id="PF14322"/>
    </source>
</evidence>
<protein>
    <submittedName>
        <fullName evidence="9">RagB/SusD family nutrient uptake outer membrane protein</fullName>
    </submittedName>
</protein>
<feature type="chain" id="PRO_5046246053" evidence="6">
    <location>
        <begin position="27"/>
        <end position="532"/>
    </location>
</feature>
<keyword evidence="5" id="KW-0998">Cell outer membrane</keyword>
<organism evidence="9 10">
    <name type="scientific">Flavobacterium jejuense</name>
    <dbReference type="NCBI Taxonomy" id="1544455"/>
    <lineage>
        <taxon>Bacteria</taxon>
        <taxon>Pseudomonadati</taxon>
        <taxon>Bacteroidota</taxon>
        <taxon>Flavobacteriia</taxon>
        <taxon>Flavobacteriales</taxon>
        <taxon>Flavobacteriaceae</taxon>
        <taxon>Flavobacterium</taxon>
    </lineage>
</organism>
<dbReference type="PROSITE" id="PS51257">
    <property type="entry name" value="PROKAR_LIPOPROTEIN"/>
    <property type="match status" value="1"/>
</dbReference>
<dbReference type="Pfam" id="PF07980">
    <property type="entry name" value="SusD_RagB"/>
    <property type="match status" value="1"/>
</dbReference>
<name>A0ABX0IM57_9FLAO</name>
<comment type="caution">
    <text evidence="9">The sequence shown here is derived from an EMBL/GenBank/DDBJ whole genome shotgun (WGS) entry which is preliminary data.</text>
</comment>
<reference evidence="9" key="2">
    <citation type="submission" date="2020-02" db="EMBL/GenBank/DDBJ databases">
        <title>Flavobacterium profundi sp. nov., isolated from a deep-sea seamount.</title>
        <authorList>
            <person name="Zhang D.-C."/>
        </authorList>
    </citation>
    <scope>NUCLEOTIDE SEQUENCE</scope>
    <source>
        <strain evidence="9">EC11</strain>
    </source>
</reference>
<evidence type="ECO:0000313" key="10">
    <source>
        <dbReference type="Proteomes" id="UP000817854"/>
    </source>
</evidence>
<gene>
    <name evidence="9" type="ORF">FIA58_004225</name>
</gene>
<accession>A0ABX0IM57</accession>
<dbReference type="RefSeq" id="WP_140960391.1">
    <property type="nucleotide sequence ID" value="NZ_VEVQ02000002.1"/>
</dbReference>
<evidence type="ECO:0000256" key="2">
    <source>
        <dbReference type="ARBA" id="ARBA00006275"/>
    </source>
</evidence>
<comment type="similarity">
    <text evidence="2">Belongs to the SusD family.</text>
</comment>
<dbReference type="CDD" id="cd08977">
    <property type="entry name" value="SusD"/>
    <property type="match status" value="1"/>
</dbReference>
<evidence type="ECO:0000256" key="5">
    <source>
        <dbReference type="ARBA" id="ARBA00023237"/>
    </source>
</evidence>
<comment type="subcellular location">
    <subcellularLocation>
        <location evidence="1">Cell outer membrane</location>
    </subcellularLocation>
</comment>
<keyword evidence="10" id="KW-1185">Reference proteome</keyword>
<dbReference type="InterPro" id="IPR011990">
    <property type="entry name" value="TPR-like_helical_dom_sf"/>
</dbReference>
<evidence type="ECO:0000256" key="6">
    <source>
        <dbReference type="SAM" id="SignalP"/>
    </source>
</evidence>
<sequence>MKAKNIFKSASILIILVITCISISSCNDDFTDLEPIGSSSYGNFWKTQEDAVKASNGLYYYMLDEDMFSRGFMWYINASDDMITGRIKAYADNTKNFILDGNESGLKWMYPQSFKIIRRANDILLKVPSMDFDQNVKNRILGEAYFMRAFHYHWLAYHYGDDKSGGIPIITVENMNDPGGSFTRPASVVENYKQIIEDLNKAADLLPLVTQYADEDKGRANKDAALAYIAKTYLYWAQYDSSKYADAVLACDAVTNSGSSRSLFKVGNNNPYEDYRKLHSNLSNWSSEYIWGVDSGIQAGSKLPGVMLENKGWGLYNGWGYYQPTEELYEEFENGDPRREVTILKFGDEFPYFGVTKEYQSINSLSGFQFNKYMYEYAEEDCIGKDVNSNGDSPTTTYNVPILRYAEVLLIKAEALIMQGQNGDTPLNLVRTRVGLAPKTNATMTDLKHERRVELAGEFADRHFDLVRWGDAQSAYSQPLHGRIHSDRSNPNSPYTIEEVWPARNFDPSYMNVWPIPNDVINSSGIPQNKNW</sequence>
<dbReference type="Pfam" id="PF14322">
    <property type="entry name" value="SusD-like_3"/>
    <property type="match status" value="1"/>
</dbReference>
<keyword evidence="4" id="KW-0472">Membrane</keyword>
<feature type="signal peptide" evidence="6">
    <location>
        <begin position="1"/>
        <end position="26"/>
    </location>
</feature>
<evidence type="ECO:0000256" key="4">
    <source>
        <dbReference type="ARBA" id="ARBA00023136"/>
    </source>
</evidence>
<evidence type="ECO:0000313" key="9">
    <source>
        <dbReference type="EMBL" id="NHN24877.1"/>
    </source>
</evidence>
<dbReference type="Gene3D" id="1.25.40.390">
    <property type="match status" value="1"/>
</dbReference>
<reference evidence="9" key="1">
    <citation type="submission" date="2019-05" db="EMBL/GenBank/DDBJ databases">
        <authorList>
            <person name="Lianzixin W."/>
        </authorList>
    </citation>
    <scope>NUCLEOTIDE SEQUENCE</scope>
    <source>
        <strain evidence="9">EC11</strain>
    </source>
</reference>
<dbReference type="SUPFAM" id="SSF48452">
    <property type="entry name" value="TPR-like"/>
    <property type="match status" value="1"/>
</dbReference>
<proteinExistence type="inferred from homology"/>
<dbReference type="InterPro" id="IPR033985">
    <property type="entry name" value="SusD-like_N"/>
</dbReference>
<dbReference type="Proteomes" id="UP000817854">
    <property type="component" value="Unassembled WGS sequence"/>
</dbReference>
<evidence type="ECO:0000256" key="3">
    <source>
        <dbReference type="ARBA" id="ARBA00022729"/>
    </source>
</evidence>
<feature type="domain" description="RagB/SusD" evidence="7">
    <location>
        <begin position="322"/>
        <end position="532"/>
    </location>
</feature>
<keyword evidence="3 6" id="KW-0732">Signal</keyword>
<feature type="domain" description="SusD-like N-terminal" evidence="8">
    <location>
        <begin position="107"/>
        <end position="234"/>
    </location>
</feature>
<dbReference type="EMBL" id="VEVQ02000002">
    <property type="protein sequence ID" value="NHN24877.1"/>
    <property type="molecule type" value="Genomic_DNA"/>
</dbReference>
<dbReference type="InterPro" id="IPR012944">
    <property type="entry name" value="SusD_RagB_dom"/>
</dbReference>
<evidence type="ECO:0000259" key="7">
    <source>
        <dbReference type="Pfam" id="PF07980"/>
    </source>
</evidence>
<evidence type="ECO:0000256" key="1">
    <source>
        <dbReference type="ARBA" id="ARBA00004442"/>
    </source>
</evidence>